<keyword evidence="6" id="KW-0966">Cell projection</keyword>
<protein>
    <submittedName>
        <fullName evidence="6">Flagellar hook-associated protein 3 FlgL</fullName>
    </submittedName>
</protein>
<evidence type="ECO:0000259" key="5">
    <source>
        <dbReference type="Pfam" id="PF00700"/>
    </source>
</evidence>
<dbReference type="Pfam" id="PF00700">
    <property type="entry name" value="Flagellin_C"/>
    <property type="match status" value="1"/>
</dbReference>
<evidence type="ECO:0000259" key="4">
    <source>
        <dbReference type="Pfam" id="PF00669"/>
    </source>
</evidence>
<evidence type="ECO:0000256" key="1">
    <source>
        <dbReference type="ARBA" id="ARBA00004365"/>
    </source>
</evidence>
<dbReference type="Pfam" id="PF00669">
    <property type="entry name" value="Flagellin_N"/>
    <property type="match status" value="1"/>
</dbReference>
<dbReference type="InterPro" id="IPR013384">
    <property type="entry name" value="Flagell_FlgL"/>
</dbReference>
<organism evidence="6 7">
    <name type="scientific">Cellulomonas cellasea</name>
    <dbReference type="NCBI Taxonomy" id="43670"/>
    <lineage>
        <taxon>Bacteria</taxon>
        <taxon>Bacillati</taxon>
        <taxon>Actinomycetota</taxon>
        <taxon>Actinomycetes</taxon>
        <taxon>Micrococcales</taxon>
        <taxon>Cellulomonadaceae</taxon>
        <taxon>Cellulomonas</taxon>
    </lineage>
</organism>
<sequence>MINRVTHQTVQRSTLANLQQNLGTMAKLQAQMSSGKKINAPSDDPAATADLLRLRGEQRAETQYARNAEDATSWLATIDGALTSSAATLRRVRDLVVQGGDGALGPVSREALAAEIEGLRDGLLEQANTTFLGRNVFAGTSDAPASFGPGYTFTGATTDAPVVRQLSGNTTVRVDSDGAAVFGTGAGSVFQLLDDIVTSLRGTGDVPSHLTALDARMDTVLMELSSVGARQNRVSSAQEALADAQLTTKTQLGAIEDIDLAGVILELQMQEVAYQGALGAAGKVLQPTLMEFLR</sequence>
<name>A0A7W4UHF1_9CELL</name>
<reference evidence="6 7" key="1">
    <citation type="submission" date="2020-08" db="EMBL/GenBank/DDBJ databases">
        <title>The Agave Microbiome: Exploring the role of microbial communities in plant adaptations to desert environments.</title>
        <authorList>
            <person name="Partida-Martinez L.P."/>
        </authorList>
    </citation>
    <scope>NUCLEOTIDE SEQUENCE [LARGE SCALE GENOMIC DNA]</scope>
    <source>
        <strain evidence="6 7">RAS26</strain>
    </source>
</reference>
<dbReference type="AlphaFoldDB" id="A0A7W4UHF1"/>
<accession>A0A7W4UHF1</accession>
<dbReference type="PANTHER" id="PTHR42792:SF1">
    <property type="entry name" value="FLAGELLAR HOOK-ASSOCIATED PROTEIN 3"/>
    <property type="match status" value="1"/>
</dbReference>
<feature type="domain" description="Flagellin C-terminal" evidence="5">
    <location>
        <begin position="211"/>
        <end position="272"/>
    </location>
</feature>
<evidence type="ECO:0000313" key="6">
    <source>
        <dbReference type="EMBL" id="MBB2924222.1"/>
    </source>
</evidence>
<dbReference type="Gene3D" id="1.20.1330.10">
    <property type="entry name" value="f41 fragment of flagellin, N-terminal domain"/>
    <property type="match status" value="1"/>
</dbReference>
<dbReference type="GO" id="GO:0005198">
    <property type="term" value="F:structural molecule activity"/>
    <property type="evidence" value="ECO:0007669"/>
    <property type="project" value="InterPro"/>
</dbReference>
<dbReference type="PANTHER" id="PTHR42792">
    <property type="entry name" value="FLAGELLIN"/>
    <property type="match status" value="1"/>
</dbReference>
<evidence type="ECO:0000313" key="7">
    <source>
        <dbReference type="Proteomes" id="UP000518206"/>
    </source>
</evidence>
<comment type="caution">
    <text evidence="6">The sequence shown here is derived from an EMBL/GenBank/DDBJ whole genome shotgun (WGS) entry which is preliminary data.</text>
</comment>
<dbReference type="Proteomes" id="UP000518206">
    <property type="component" value="Unassembled WGS sequence"/>
</dbReference>
<keyword evidence="6" id="KW-0969">Cilium</keyword>
<keyword evidence="6" id="KW-0282">Flagellum</keyword>
<proteinExistence type="inferred from homology"/>
<dbReference type="RefSeq" id="WP_183296992.1">
    <property type="nucleotide sequence ID" value="NZ_JACHVX010000004.1"/>
</dbReference>
<dbReference type="InterPro" id="IPR001029">
    <property type="entry name" value="Flagellin_N"/>
</dbReference>
<gene>
    <name evidence="6" type="ORF">FHR80_003150</name>
</gene>
<feature type="domain" description="Flagellin N-terminal" evidence="4">
    <location>
        <begin position="6"/>
        <end position="141"/>
    </location>
</feature>
<dbReference type="InterPro" id="IPR046358">
    <property type="entry name" value="Flagellin_C"/>
</dbReference>
<dbReference type="NCBIfam" id="TIGR02550">
    <property type="entry name" value="flagell_flgL"/>
    <property type="match status" value="1"/>
</dbReference>
<dbReference type="EMBL" id="JACHVX010000004">
    <property type="protein sequence ID" value="MBB2924222.1"/>
    <property type="molecule type" value="Genomic_DNA"/>
</dbReference>
<comment type="similarity">
    <text evidence="2">Belongs to the bacterial flagellin family.</text>
</comment>
<evidence type="ECO:0000256" key="2">
    <source>
        <dbReference type="ARBA" id="ARBA00005709"/>
    </source>
</evidence>
<dbReference type="GO" id="GO:0071973">
    <property type="term" value="P:bacterial-type flagellum-dependent cell motility"/>
    <property type="evidence" value="ECO:0007669"/>
    <property type="project" value="InterPro"/>
</dbReference>
<evidence type="ECO:0000256" key="3">
    <source>
        <dbReference type="ARBA" id="ARBA00023143"/>
    </source>
</evidence>
<dbReference type="InterPro" id="IPR001492">
    <property type="entry name" value="Flagellin"/>
</dbReference>
<dbReference type="GO" id="GO:0009424">
    <property type="term" value="C:bacterial-type flagellum hook"/>
    <property type="evidence" value="ECO:0007669"/>
    <property type="project" value="InterPro"/>
</dbReference>
<reference evidence="6 7" key="2">
    <citation type="submission" date="2020-08" db="EMBL/GenBank/DDBJ databases">
        <authorList>
            <person name="Partida-Martinez L."/>
            <person name="Huntemann M."/>
            <person name="Clum A."/>
            <person name="Wang J."/>
            <person name="Palaniappan K."/>
            <person name="Ritter S."/>
            <person name="Chen I.-M."/>
            <person name="Stamatis D."/>
            <person name="Reddy T."/>
            <person name="O'Malley R."/>
            <person name="Daum C."/>
            <person name="Shapiro N."/>
            <person name="Ivanova N."/>
            <person name="Kyrpides N."/>
            <person name="Woyke T."/>
        </authorList>
    </citation>
    <scope>NUCLEOTIDE SEQUENCE [LARGE SCALE GENOMIC DNA]</scope>
    <source>
        <strain evidence="6 7">RAS26</strain>
    </source>
</reference>
<dbReference type="SUPFAM" id="SSF64518">
    <property type="entry name" value="Phase 1 flagellin"/>
    <property type="match status" value="1"/>
</dbReference>
<keyword evidence="3" id="KW-0975">Bacterial flagellum</keyword>
<comment type="subcellular location">
    <subcellularLocation>
        <location evidence="1">Bacterial flagellum</location>
    </subcellularLocation>
</comment>